<dbReference type="RefSeq" id="WP_132247788.1">
    <property type="nucleotide sequence ID" value="NZ_SLWV01000035.1"/>
</dbReference>
<proteinExistence type="predicted"/>
<reference evidence="2 3" key="1">
    <citation type="submission" date="2019-03" db="EMBL/GenBank/DDBJ databases">
        <title>Genomic Encyclopedia of Type Strains, Phase IV (KMG-IV): sequencing the most valuable type-strain genomes for metagenomic binning, comparative biology and taxonomic classification.</title>
        <authorList>
            <person name="Goeker M."/>
        </authorList>
    </citation>
    <scope>NUCLEOTIDE SEQUENCE [LARGE SCALE GENOMIC DNA]</scope>
    <source>
        <strain evidence="2 3">DSM 102940</strain>
    </source>
</reference>
<organism evidence="2 3">
    <name type="scientific">Marinisporobacter balticus</name>
    <dbReference type="NCBI Taxonomy" id="2018667"/>
    <lineage>
        <taxon>Bacteria</taxon>
        <taxon>Bacillati</taxon>
        <taxon>Bacillota</taxon>
        <taxon>Clostridia</taxon>
        <taxon>Peptostreptococcales</taxon>
        <taxon>Thermotaleaceae</taxon>
        <taxon>Marinisporobacter</taxon>
    </lineage>
</organism>
<dbReference type="Proteomes" id="UP000294919">
    <property type="component" value="Unassembled WGS sequence"/>
</dbReference>
<evidence type="ECO:0000259" key="1">
    <source>
        <dbReference type="Pfam" id="PF19502"/>
    </source>
</evidence>
<dbReference type="EMBL" id="SLWV01000035">
    <property type="protein sequence ID" value="TCO69053.1"/>
    <property type="molecule type" value="Genomic_DNA"/>
</dbReference>
<feature type="domain" description="DUF6036" evidence="1">
    <location>
        <begin position="9"/>
        <end position="139"/>
    </location>
</feature>
<evidence type="ECO:0000313" key="2">
    <source>
        <dbReference type="EMBL" id="TCO69053.1"/>
    </source>
</evidence>
<sequence>MENKNREILFEILQDMEDFANMKNIEYPPIYLLGGSGCIVAGYLDRATTDVDFLDMDYQANIGRLFKILDRFDMLDIYLTTIPLDFIKRAIKIKEFQNIYVLSKEDIILSKIGRYSEKDIEDMEILIKDADKQLILELIGVVEKRNDIGEKVKNVFIKNVHLFKERFYV</sequence>
<evidence type="ECO:0000313" key="3">
    <source>
        <dbReference type="Proteomes" id="UP000294919"/>
    </source>
</evidence>
<dbReference type="AlphaFoldDB" id="A0A4R2K6X3"/>
<comment type="caution">
    <text evidence="2">The sequence shown here is derived from an EMBL/GenBank/DDBJ whole genome shotgun (WGS) entry which is preliminary data.</text>
</comment>
<name>A0A4R2K6X3_9FIRM</name>
<dbReference type="OrthoDB" id="2988567at2"/>
<accession>A0A4R2K6X3</accession>
<gene>
    <name evidence="2" type="ORF">EV214_1354</name>
</gene>
<dbReference type="Pfam" id="PF19502">
    <property type="entry name" value="DUF6036"/>
    <property type="match status" value="1"/>
</dbReference>
<protein>
    <recommendedName>
        <fullName evidence="1">DUF6036 domain-containing protein</fullName>
    </recommendedName>
</protein>
<keyword evidence="3" id="KW-1185">Reference proteome</keyword>
<dbReference type="InterPro" id="IPR045792">
    <property type="entry name" value="DUF6036"/>
</dbReference>